<evidence type="ECO:0000313" key="5">
    <source>
        <dbReference type="Proteomes" id="UP001329915"/>
    </source>
</evidence>
<evidence type="ECO:0000256" key="1">
    <source>
        <dbReference type="ARBA" id="ARBA00006484"/>
    </source>
</evidence>
<dbReference type="FunFam" id="3.40.50.720:FF:000084">
    <property type="entry name" value="Short-chain dehydrogenase reductase"/>
    <property type="match status" value="1"/>
</dbReference>
<dbReference type="InterPro" id="IPR002347">
    <property type="entry name" value="SDR_fam"/>
</dbReference>
<dbReference type="EC" id="1.1.1.47" evidence="4"/>
<keyword evidence="3" id="KW-0753">Steroid metabolism</keyword>
<dbReference type="SUPFAM" id="SSF51735">
    <property type="entry name" value="NAD(P)-binding Rossmann-fold domains"/>
    <property type="match status" value="1"/>
</dbReference>
<dbReference type="PANTHER" id="PTHR42879:SF2">
    <property type="entry name" value="3-OXOACYL-[ACYL-CARRIER-PROTEIN] REDUCTASE FABG"/>
    <property type="match status" value="1"/>
</dbReference>
<evidence type="ECO:0000256" key="2">
    <source>
        <dbReference type="ARBA" id="ARBA00023002"/>
    </source>
</evidence>
<dbReference type="NCBIfam" id="NF009466">
    <property type="entry name" value="PRK12826.1-2"/>
    <property type="match status" value="1"/>
</dbReference>
<dbReference type="PRINTS" id="PR00081">
    <property type="entry name" value="GDHRDH"/>
</dbReference>
<reference evidence="4 5" key="1">
    <citation type="submission" date="2023-04" db="EMBL/GenBank/DDBJ databases">
        <authorList>
            <person name="Hsu D."/>
        </authorList>
    </citation>
    <scope>NUCLEOTIDE SEQUENCE [LARGE SCALE GENOMIC DNA]</scope>
    <source>
        <strain evidence="4 5">MK1</strain>
    </source>
</reference>
<dbReference type="RefSeq" id="WP_366924387.1">
    <property type="nucleotide sequence ID" value="NZ_CP121694.1"/>
</dbReference>
<dbReference type="Proteomes" id="UP001329915">
    <property type="component" value="Chromosome"/>
</dbReference>
<dbReference type="EMBL" id="CP121694">
    <property type="protein sequence ID" value="WRO21549.1"/>
    <property type="molecule type" value="Genomic_DNA"/>
</dbReference>
<dbReference type="PROSITE" id="PS00061">
    <property type="entry name" value="ADH_SHORT"/>
    <property type="match status" value="1"/>
</dbReference>
<dbReference type="KEGG" id="dbc:MFMK1_001359"/>
<dbReference type="InterPro" id="IPR020904">
    <property type="entry name" value="Sc_DH/Rdtase_CS"/>
</dbReference>
<dbReference type="AlphaFoldDB" id="A0AAU0ULC2"/>
<dbReference type="Pfam" id="PF13561">
    <property type="entry name" value="adh_short_C2"/>
    <property type="match status" value="1"/>
</dbReference>
<dbReference type="NCBIfam" id="NF005559">
    <property type="entry name" value="PRK07231.1"/>
    <property type="match status" value="1"/>
</dbReference>
<proteinExistence type="inferred from homology"/>
<accession>A0AAU0ULC2</accession>
<sequence>MHVSGKTIIVTGAGRGIGRGIALKLAREGANVVIAEMNESDGQSVAKEIADESGRALFLKVDITDRVQVDLMVDKVVSEFDVIDGLVNNAGWDKIENFIDSEEATWEKVLAINLLGPIRCCQAVLKHMIPRKHGKIVNIGSDAGRVGSSGEAVYSAAKGGVISFTKTLAREIARYQINVNCICPGPSDTPLFAEIIGDNPKIGEALVKSIPLRRLGKPEDIANAIMFLISNEAQFVTGQTLSVSGGLTMV</sequence>
<comment type="similarity">
    <text evidence="1">Belongs to the short-chain dehydrogenases/reductases (SDR) family.</text>
</comment>
<dbReference type="GO" id="GO:0008206">
    <property type="term" value="P:bile acid metabolic process"/>
    <property type="evidence" value="ECO:0007669"/>
    <property type="project" value="UniProtKB-ARBA"/>
</dbReference>
<dbReference type="PRINTS" id="PR00080">
    <property type="entry name" value="SDRFAMILY"/>
</dbReference>
<keyword evidence="3" id="KW-0443">Lipid metabolism</keyword>
<organism evidence="4 5">
    <name type="scientific">Metallumcola ferriviriculae</name>
    <dbReference type="NCBI Taxonomy" id="3039180"/>
    <lineage>
        <taxon>Bacteria</taxon>
        <taxon>Bacillati</taxon>
        <taxon>Bacillota</taxon>
        <taxon>Clostridia</taxon>
        <taxon>Neomoorellales</taxon>
        <taxon>Desulfitibacteraceae</taxon>
        <taxon>Metallumcola</taxon>
    </lineage>
</organism>
<dbReference type="InterPro" id="IPR036291">
    <property type="entry name" value="NAD(P)-bd_dom_sf"/>
</dbReference>
<dbReference type="PANTHER" id="PTHR42879">
    <property type="entry name" value="3-OXOACYL-(ACYL-CARRIER-PROTEIN) REDUCTASE"/>
    <property type="match status" value="1"/>
</dbReference>
<protein>
    <submittedName>
        <fullName evidence="4">Glucose 1-dehydrogenase</fullName>
        <ecNumber evidence="4">1.1.1.47</ecNumber>
    </submittedName>
</protein>
<evidence type="ECO:0000313" key="4">
    <source>
        <dbReference type="EMBL" id="WRO21549.1"/>
    </source>
</evidence>
<evidence type="ECO:0000256" key="3">
    <source>
        <dbReference type="ARBA" id="ARBA00023221"/>
    </source>
</evidence>
<name>A0AAU0ULC2_9FIRM</name>
<keyword evidence="5" id="KW-1185">Reference proteome</keyword>
<dbReference type="InterPro" id="IPR050259">
    <property type="entry name" value="SDR"/>
</dbReference>
<gene>
    <name evidence="4" type="ORF">MFMK1_001359</name>
</gene>
<keyword evidence="2 4" id="KW-0560">Oxidoreductase</keyword>
<dbReference type="Gene3D" id="3.40.50.720">
    <property type="entry name" value="NAD(P)-binding Rossmann-like Domain"/>
    <property type="match status" value="1"/>
</dbReference>
<dbReference type="GO" id="GO:0047936">
    <property type="term" value="F:glucose 1-dehydrogenase [NAD(P)+] activity"/>
    <property type="evidence" value="ECO:0007669"/>
    <property type="project" value="UniProtKB-EC"/>
</dbReference>